<evidence type="ECO:0000313" key="1">
    <source>
        <dbReference type="EMBL" id="SNY00411.1"/>
    </source>
</evidence>
<evidence type="ECO:0000313" key="4">
    <source>
        <dbReference type="Proteomes" id="UP000295404"/>
    </source>
</evidence>
<reference evidence="2 4" key="3">
    <citation type="submission" date="2019-03" db="EMBL/GenBank/DDBJ databases">
        <title>Subsurface microbial communities from deep shales in Ohio and West Virginia, USA.</title>
        <authorList>
            <person name="Wrighton K."/>
        </authorList>
    </citation>
    <scope>NUCLEOTIDE SEQUENCE [LARGE SCALE GENOMIC DNA]</scope>
    <source>
        <strain evidence="2 4">WG1_MB</strain>
    </source>
</reference>
<reference evidence="3" key="2">
    <citation type="submission" date="2017-09" db="EMBL/GenBank/DDBJ databases">
        <authorList>
            <person name="Varghese N."/>
            <person name="Submissions S."/>
        </authorList>
    </citation>
    <scope>NUCLEOTIDE SEQUENCE [LARGE SCALE GENOMIC DNA]</scope>
    <source>
        <strain evidence="3">WG-1MB</strain>
    </source>
</reference>
<evidence type="ECO:0000313" key="3">
    <source>
        <dbReference type="Proteomes" id="UP000217726"/>
    </source>
</evidence>
<reference evidence="1" key="1">
    <citation type="submission" date="2017-09" db="EMBL/GenBank/DDBJ databases">
        <authorList>
            <person name="Ehlers B."/>
            <person name="Leendertz F.H."/>
        </authorList>
    </citation>
    <scope>NUCLEOTIDE SEQUENCE [LARGE SCALE GENOMIC DNA]</scope>
    <source>
        <strain evidence="1">WG-1MB</strain>
    </source>
</reference>
<sequence length="39" mass="4424">MSALLMYTPPLRVSEAINLKVKDIKIENTSPEVQTCRYA</sequence>
<evidence type="ECO:0000313" key="2">
    <source>
        <dbReference type="EMBL" id="TCL11167.1"/>
    </source>
</evidence>
<dbReference type="AlphaFoldDB" id="A0A285ER01"/>
<accession>A0A285ER01</accession>
<dbReference type="EMBL" id="SMMS01000001">
    <property type="protein sequence ID" value="TCL11167.1"/>
    <property type="molecule type" value="Genomic_DNA"/>
</dbReference>
<proteinExistence type="predicted"/>
<gene>
    <name evidence="2" type="ORF">C7960_0274</name>
    <name evidence="1" type="ORF">SAMN06295989_101241</name>
</gene>
<dbReference type="EMBL" id="OBDR01000001">
    <property type="protein sequence ID" value="SNY00411.1"/>
    <property type="molecule type" value="Genomic_DNA"/>
</dbReference>
<dbReference type="Proteomes" id="UP000295404">
    <property type="component" value="Unassembled WGS sequence"/>
</dbReference>
<protein>
    <submittedName>
        <fullName evidence="1">Uncharacterized protein</fullName>
    </submittedName>
</protein>
<name>A0A285ER01_9EURY</name>
<organism evidence="1 3">
    <name type="scientific">Methanohalophilus euhalobius</name>
    <dbReference type="NCBI Taxonomy" id="51203"/>
    <lineage>
        <taxon>Archaea</taxon>
        <taxon>Methanobacteriati</taxon>
        <taxon>Methanobacteriota</taxon>
        <taxon>Stenosarchaea group</taxon>
        <taxon>Methanomicrobia</taxon>
        <taxon>Methanosarcinales</taxon>
        <taxon>Methanosarcinaceae</taxon>
        <taxon>Methanohalophilus</taxon>
    </lineage>
</organism>
<keyword evidence="3" id="KW-1185">Reference proteome</keyword>
<dbReference type="Proteomes" id="UP000217726">
    <property type="component" value="Unassembled WGS sequence"/>
</dbReference>